<name>A0A379JGQ2_9NOCA</name>
<keyword evidence="8" id="KW-0311">Gluconate utilization</keyword>
<dbReference type="InterPro" id="IPR006001">
    <property type="entry name" value="Therm_gnt_kin"/>
</dbReference>
<dbReference type="GO" id="GO:0005737">
    <property type="term" value="C:cytoplasm"/>
    <property type="evidence" value="ECO:0007669"/>
    <property type="project" value="TreeGrafter"/>
</dbReference>
<dbReference type="GO" id="GO:0046316">
    <property type="term" value="F:gluconokinase activity"/>
    <property type="evidence" value="ECO:0007669"/>
    <property type="project" value="UniProtKB-EC"/>
</dbReference>
<dbReference type="SUPFAM" id="SSF52540">
    <property type="entry name" value="P-loop containing nucleoside triphosphate hydrolases"/>
    <property type="match status" value="1"/>
</dbReference>
<keyword evidence="7 10" id="KW-0067">ATP-binding</keyword>
<evidence type="ECO:0000256" key="5">
    <source>
        <dbReference type="ARBA" id="ARBA00022741"/>
    </source>
</evidence>
<gene>
    <name evidence="11" type="primary">gntK</name>
    <name evidence="11" type="ORF">NCTC1934_04923</name>
</gene>
<keyword evidence="12" id="KW-1185">Reference proteome</keyword>
<evidence type="ECO:0000256" key="8">
    <source>
        <dbReference type="ARBA" id="ARBA00023064"/>
    </source>
</evidence>
<organism evidence="11 12">
    <name type="scientific">Nocardia otitidiscaviarum</name>
    <dbReference type="NCBI Taxonomy" id="1823"/>
    <lineage>
        <taxon>Bacteria</taxon>
        <taxon>Bacillati</taxon>
        <taxon>Actinomycetota</taxon>
        <taxon>Actinomycetes</taxon>
        <taxon>Mycobacteriales</taxon>
        <taxon>Nocardiaceae</taxon>
        <taxon>Nocardia</taxon>
    </lineage>
</organism>
<evidence type="ECO:0000256" key="3">
    <source>
        <dbReference type="ARBA" id="ARBA00012054"/>
    </source>
</evidence>
<evidence type="ECO:0000256" key="2">
    <source>
        <dbReference type="ARBA" id="ARBA00008420"/>
    </source>
</evidence>
<evidence type="ECO:0000313" key="12">
    <source>
        <dbReference type="Proteomes" id="UP000255467"/>
    </source>
</evidence>
<accession>A0A379JGQ2</accession>
<dbReference type="CDD" id="cd02021">
    <property type="entry name" value="GntK"/>
    <property type="match status" value="1"/>
</dbReference>
<keyword evidence="6 10" id="KW-0418">Kinase</keyword>
<dbReference type="AlphaFoldDB" id="A0A379JGQ2"/>
<comment type="catalytic activity">
    <reaction evidence="9 10">
        <text>D-gluconate + ATP = 6-phospho-D-gluconate + ADP + H(+)</text>
        <dbReference type="Rhea" id="RHEA:19433"/>
        <dbReference type="ChEBI" id="CHEBI:15378"/>
        <dbReference type="ChEBI" id="CHEBI:18391"/>
        <dbReference type="ChEBI" id="CHEBI:30616"/>
        <dbReference type="ChEBI" id="CHEBI:58759"/>
        <dbReference type="ChEBI" id="CHEBI:456216"/>
        <dbReference type="EC" id="2.7.1.12"/>
    </reaction>
</comment>
<sequence>MTAQAPQIVVMGVAGSGKTTVGTLLAHALGVEYGEGDDFHPEANVAKMASGVPLNDTDRAPWLDALAGWLADRRSTGAVLTCSALKQSYRDRLRAAAPDLFFVHLAAPRDELERRLTSRKGHFMGARMLDSQLAVLRPLTDDESGITLDATLPPADLVEQIRTALPTTVA</sequence>
<evidence type="ECO:0000256" key="1">
    <source>
        <dbReference type="ARBA" id="ARBA00004761"/>
    </source>
</evidence>
<dbReference type="RefSeq" id="WP_039811598.1">
    <property type="nucleotide sequence ID" value="NZ_UGRY01000003.1"/>
</dbReference>
<evidence type="ECO:0000256" key="6">
    <source>
        <dbReference type="ARBA" id="ARBA00022777"/>
    </source>
</evidence>
<dbReference type="GO" id="GO:0019521">
    <property type="term" value="P:D-gluconate metabolic process"/>
    <property type="evidence" value="ECO:0007669"/>
    <property type="project" value="UniProtKB-KW"/>
</dbReference>
<dbReference type="Pfam" id="PF13671">
    <property type="entry name" value="AAA_33"/>
    <property type="match status" value="1"/>
</dbReference>
<dbReference type="EC" id="2.7.1.12" evidence="3 10"/>
<evidence type="ECO:0000256" key="7">
    <source>
        <dbReference type="ARBA" id="ARBA00022840"/>
    </source>
</evidence>
<dbReference type="Gene3D" id="3.40.50.300">
    <property type="entry name" value="P-loop containing nucleotide triphosphate hydrolases"/>
    <property type="match status" value="1"/>
</dbReference>
<dbReference type="NCBIfam" id="TIGR01313">
    <property type="entry name" value="therm_gnt_kin"/>
    <property type="match status" value="1"/>
</dbReference>
<dbReference type="PANTHER" id="PTHR43442">
    <property type="entry name" value="GLUCONOKINASE-RELATED"/>
    <property type="match status" value="1"/>
</dbReference>
<evidence type="ECO:0000256" key="10">
    <source>
        <dbReference type="RuleBase" id="RU363066"/>
    </source>
</evidence>
<proteinExistence type="inferred from homology"/>
<protein>
    <recommendedName>
        <fullName evidence="3 10">Gluconokinase</fullName>
        <ecNumber evidence="3 10">2.7.1.12</ecNumber>
    </recommendedName>
</protein>
<reference evidence="11 12" key="1">
    <citation type="submission" date="2018-06" db="EMBL/GenBank/DDBJ databases">
        <authorList>
            <consortium name="Pathogen Informatics"/>
            <person name="Doyle S."/>
        </authorList>
    </citation>
    <scope>NUCLEOTIDE SEQUENCE [LARGE SCALE GENOMIC DNA]</scope>
    <source>
        <strain evidence="11 12">NCTC1934</strain>
    </source>
</reference>
<dbReference type="PANTHER" id="PTHR43442:SF3">
    <property type="entry name" value="GLUCONOKINASE-RELATED"/>
    <property type="match status" value="1"/>
</dbReference>
<dbReference type="STRING" id="1406858.GCA_000710895_00564"/>
<comment type="pathway">
    <text evidence="1">Carbohydrate acid metabolism.</text>
</comment>
<evidence type="ECO:0000313" key="11">
    <source>
        <dbReference type="EMBL" id="SUD47604.1"/>
    </source>
</evidence>
<dbReference type="Proteomes" id="UP000255467">
    <property type="component" value="Unassembled WGS sequence"/>
</dbReference>
<dbReference type="GO" id="GO:0005524">
    <property type="term" value="F:ATP binding"/>
    <property type="evidence" value="ECO:0007669"/>
    <property type="project" value="UniProtKB-KW"/>
</dbReference>
<dbReference type="EMBL" id="UGRY01000003">
    <property type="protein sequence ID" value="SUD47604.1"/>
    <property type="molecule type" value="Genomic_DNA"/>
</dbReference>
<dbReference type="InterPro" id="IPR027417">
    <property type="entry name" value="P-loop_NTPase"/>
</dbReference>
<keyword evidence="4 10" id="KW-0808">Transferase</keyword>
<keyword evidence="5 10" id="KW-0547">Nucleotide-binding</keyword>
<evidence type="ECO:0000256" key="9">
    <source>
        <dbReference type="ARBA" id="ARBA00048090"/>
    </source>
</evidence>
<dbReference type="FunFam" id="3.40.50.300:FF:000522">
    <property type="entry name" value="Gluconokinase"/>
    <property type="match status" value="1"/>
</dbReference>
<comment type="similarity">
    <text evidence="2 10">Belongs to the gluconokinase GntK/GntV family.</text>
</comment>
<evidence type="ECO:0000256" key="4">
    <source>
        <dbReference type="ARBA" id="ARBA00022679"/>
    </source>
</evidence>